<evidence type="ECO:0000256" key="1">
    <source>
        <dbReference type="SAM" id="MobiDB-lite"/>
    </source>
</evidence>
<dbReference type="EMBL" id="LAZR01036968">
    <property type="protein sequence ID" value="KKL23454.1"/>
    <property type="molecule type" value="Genomic_DNA"/>
</dbReference>
<feature type="compositionally biased region" description="Basic and acidic residues" evidence="1">
    <location>
        <begin position="20"/>
        <end position="30"/>
    </location>
</feature>
<evidence type="ECO:0000313" key="2">
    <source>
        <dbReference type="EMBL" id="KKL23454.1"/>
    </source>
</evidence>
<protein>
    <submittedName>
        <fullName evidence="2">Uncharacterized protein</fullName>
    </submittedName>
</protein>
<feature type="compositionally biased region" description="Polar residues" evidence="1">
    <location>
        <begin position="1"/>
        <end position="19"/>
    </location>
</feature>
<reference evidence="2" key="1">
    <citation type="journal article" date="2015" name="Nature">
        <title>Complex archaea that bridge the gap between prokaryotes and eukaryotes.</title>
        <authorList>
            <person name="Spang A."/>
            <person name="Saw J.H."/>
            <person name="Jorgensen S.L."/>
            <person name="Zaremba-Niedzwiedzka K."/>
            <person name="Martijn J."/>
            <person name="Lind A.E."/>
            <person name="van Eijk R."/>
            <person name="Schleper C."/>
            <person name="Guy L."/>
            <person name="Ettema T.J."/>
        </authorList>
    </citation>
    <scope>NUCLEOTIDE SEQUENCE</scope>
</reference>
<proteinExistence type="predicted"/>
<organism evidence="2">
    <name type="scientific">marine sediment metagenome</name>
    <dbReference type="NCBI Taxonomy" id="412755"/>
    <lineage>
        <taxon>unclassified sequences</taxon>
        <taxon>metagenomes</taxon>
        <taxon>ecological metagenomes</taxon>
    </lineage>
</organism>
<feature type="region of interest" description="Disordered" evidence="1">
    <location>
        <begin position="157"/>
        <end position="177"/>
    </location>
</feature>
<comment type="caution">
    <text evidence="2">The sequence shown here is derived from an EMBL/GenBank/DDBJ whole genome shotgun (WGS) entry which is preliminary data.</text>
</comment>
<feature type="region of interest" description="Disordered" evidence="1">
    <location>
        <begin position="1"/>
        <end position="35"/>
    </location>
</feature>
<accession>A0A0F9BNI5</accession>
<feature type="non-terminal residue" evidence="2">
    <location>
        <position position="288"/>
    </location>
</feature>
<name>A0A0F9BNI5_9ZZZZ</name>
<gene>
    <name evidence="2" type="ORF">LCGC14_2425230</name>
</gene>
<dbReference type="AlphaFoldDB" id="A0A0F9BNI5"/>
<sequence>MGATPNNGAGQAVSRNQQGKSERERLRSIRDPLPLPNELKTRAWDAYRRSRSPEDFKRQFDALGIPQEAKASLWDAKFSTATTVAPEVQEPQPVGPSLLERVKGFVRAERPRSLIGRVAGQAALRPPPEAKPLEAARMPLIPLTKLLPEGPPTATVSLPRYPSRFGPRVAPPGQGVRAGETVDFPIGGAARGAVEIAESLTPPANIALIASIGLTGGAFPIVSRLISAGFSVDLIRGAVQEYPELREAMNAGDEQRVAQVATRMGLSGLLGALAGRHAVRGRTAAGEV</sequence>